<evidence type="ECO:0000313" key="1">
    <source>
        <dbReference type="EMBL" id="PTB39086.1"/>
    </source>
</evidence>
<reference evidence="1 2" key="1">
    <citation type="submission" date="2016-07" db="EMBL/GenBank/DDBJ databases">
        <title>Multiple horizontal gene transfer events from other fungi enriched the ability of initially mycotrophic Trichoderma (Ascomycota) to feed on dead plant biomass.</title>
        <authorList>
            <consortium name="DOE Joint Genome Institute"/>
            <person name="Aerts A."/>
            <person name="Atanasova L."/>
            <person name="Chenthamara K."/>
            <person name="Zhang J."/>
            <person name="Grujic M."/>
            <person name="Henrissat B."/>
            <person name="Kuo A."/>
            <person name="Salamov A."/>
            <person name="Lipzen A."/>
            <person name="Labutti K."/>
            <person name="Barry K."/>
            <person name="Miao Y."/>
            <person name="Rahimi M.J."/>
            <person name="Shen Q."/>
            <person name="Grigoriev I.V."/>
            <person name="Kubicek C.P."/>
            <person name="Druzhinina I.S."/>
        </authorList>
    </citation>
    <scope>NUCLEOTIDE SEQUENCE [LARGE SCALE GENOMIC DNA]</scope>
    <source>
        <strain evidence="1 2">CBS 433.97</strain>
    </source>
</reference>
<gene>
    <name evidence="1" type="ORF">M441DRAFT_170662</name>
</gene>
<dbReference type="AlphaFoldDB" id="A0A2T3Z2P5"/>
<dbReference type="Proteomes" id="UP000240493">
    <property type="component" value="Unassembled WGS sequence"/>
</dbReference>
<sequence>MHEAPCSSRTAETSRFYKRLSKLSIPVFLFPGFTMVKFSSASFLACAGLVTALPSSLLSLAGLSAPDSVQIESRSTGGNVTTKGIARFDNNNIWDGQGNGTDTYKLYLGNGTTAAGWPSIDSWISFGNMFENYKLQIQWACQNLNWRLPNNNADEIEAIYNGIQLAANATGVDHRLILAVIMQESHGCPRVNTTNLGVRNPGLMQNHNGDASCNDNKKLTTPCPTPTIHKMIMEGTAGTSSGAGLAHCINESGRGDVSDYYRAARIYNSGSISKTGDLQSNIATHCYASDIANRLTGWVYAKSTCTCDTDPKSCNVSKD</sequence>
<protein>
    <submittedName>
        <fullName evidence="1">Uncharacterized protein</fullName>
    </submittedName>
</protein>
<dbReference type="SUPFAM" id="SSF53955">
    <property type="entry name" value="Lysozyme-like"/>
    <property type="match status" value="1"/>
</dbReference>
<dbReference type="Gene3D" id="1.10.530.10">
    <property type="match status" value="1"/>
</dbReference>
<proteinExistence type="predicted"/>
<keyword evidence="2" id="KW-1185">Reference proteome</keyword>
<evidence type="ECO:0000313" key="2">
    <source>
        <dbReference type="Proteomes" id="UP000240493"/>
    </source>
</evidence>
<dbReference type="EMBL" id="KZ679264">
    <property type="protein sequence ID" value="PTB39086.1"/>
    <property type="molecule type" value="Genomic_DNA"/>
</dbReference>
<dbReference type="InterPro" id="IPR023346">
    <property type="entry name" value="Lysozyme-like_dom_sf"/>
</dbReference>
<accession>A0A2T3Z2P5</accession>
<dbReference type="OrthoDB" id="1193027at2759"/>
<name>A0A2T3Z2P5_TRIA4</name>
<organism evidence="1 2">
    <name type="scientific">Trichoderma asperellum (strain ATCC 204424 / CBS 433.97 / NBRC 101777)</name>
    <dbReference type="NCBI Taxonomy" id="1042311"/>
    <lineage>
        <taxon>Eukaryota</taxon>
        <taxon>Fungi</taxon>
        <taxon>Dikarya</taxon>
        <taxon>Ascomycota</taxon>
        <taxon>Pezizomycotina</taxon>
        <taxon>Sordariomycetes</taxon>
        <taxon>Hypocreomycetidae</taxon>
        <taxon>Hypocreales</taxon>
        <taxon>Hypocreaceae</taxon>
        <taxon>Trichoderma</taxon>
    </lineage>
</organism>